<evidence type="ECO:0000313" key="2">
    <source>
        <dbReference type="Proteomes" id="UP000231067"/>
    </source>
</evidence>
<comment type="caution">
    <text evidence="1">The sequence shown here is derived from an EMBL/GenBank/DDBJ whole genome shotgun (WGS) entry which is preliminary data.</text>
</comment>
<name>A0A2H0A9R2_9BACT</name>
<evidence type="ECO:0000313" key="1">
    <source>
        <dbReference type="EMBL" id="PIP42172.1"/>
    </source>
</evidence>
<dbReference type="EMBL" id="PCSH01000020">
    <property type="protein sequence ID" value="PIP42172.1"/>
    <property type="molecule type" value="Genomic_DNA"/>
</dbReference>
<dbReference type="Proteomes" id="UP000231067">
    <property type="component" value="Unassembled WGS sequence"/>
</dbReference>
<proteinExistence type="predicted"/>
<dbReference type="InterPro" id="IPR002829">
    <property type="entry name" value="DUF116"/>
</dbReference>
<protein>
    <recommendedName>
        <fullName evidence="3">DUF116 domain-containing protein</fullName>
    </recommendedName>
</protein>
<dbReference type="PANTHER" id="PTHR43801:SF1">
    <property type="entry name" value="POLYPRENYL SYNTHETASE"/>
    <property type="match status" value="1"/>
</dbReference>
<organism evidence="1 2">
    <name type="scientific">Candidatus Desantisbacteria bacterium CG23_combo_of_CG06-09_8_20_14_all_40_23</name>
    <dbReference type="NCBI Taxonomy" id="1974550"/>
    <lineage>
        <taxon>Bacteria</taxon>
        <taxon>Candidatus Desantisiibacteriota</taxon>
    </lineage>
</organism>
<sequence>MPAIVFPYGRENRAGYMSGYLEDIQVSRRALAALQVGLCLCDAEGIKSMRLFINILFSIILSFVRLLRFHQDRICGWFIRINNQIVLANIPPNLKNEHLFLLIPHCLQNYDCEFKITSQVKNCRKCGKCSIKDLINFSEERHIMLSVAPGGTLARAIIKEYQPRLIIAVGCERELESGINDVYPLPVIGIINQRPNGPCKNTVLNMNKVEEVVQIITQQAVRSQEK</sequence>
<dbReference type="AlphaFoldDB" id="A0A2H0A9R2"/>
<dbReference type="PANTHER" id="PTHR43801">
    <property type="entry name" value="NUCLEOTIDE-BINDING PROTEIN-RELATED"/>
    <property type="match status" value="1"/>
</dbReference>
<evidence type="ECO:0008006" key="3">
    <source>
        <dbReference type="Google" id="ProtNLM"/>
    </source>
</evidence>
<reference evidence="1 2" key="1">
    <citation type="submission" date="2017-09" db="EMBL/GenBank/DDBJ databases">
        <title>Depth-based differentiation of microbial function through sediment-hosted aquifers and enrichment of novel symbionts in the deep terrestrial subsurface.</title>
        <authorList>
            <person name="Probst A.J."/>
            <person name="Ladd B."/>
            <person name="Jarett J.K."/>
            <person name="Geller-Mcgrath D.E."/>
            <person name="Sieber C.M."/>
            <person name="Emerson J.B."/>
            <person name="Anantharaman K."/>
            <person name="Thomas B.C."/>
            <person name="Malmstrom R."/>
            <person name="Stieglmeier M."/>
            <person name="Klingl A."/>
            <person name="Woyke T."/>
            <person name="Ryan C.M."/>
            <person name="Banfield J.F."/>
        </authorList>
    </citation>
    <scope>NUCLEOTIDE SEQUENCE [LARGE SCALE GENOMIC DNA]</scope>
    <source>
        <strain evidence="1">CG23_combo_of_CG06-09_8_20_14_all_40_23</strain>
    </source>
</reference>
<dbReference type="Pfam" id="PF01976">
    <property type="entry name" value="DUF116"/>
    <property type="match status" value="1"/>
</dbReference>
<gene>
    <name evidence="1" type="ORF">COX18_01205</name>
</gene>
<accession>A0A2H0A9R2</accession>